<organism evidence="1 2">
    <name type="scientific">candidate division Kazan bacterium GW2011_GWB1_52_7</name>
    <dbReference type="NCBI Taxonomy" id="1620414"/>
    <lineage>
        <taxon>Bacteria</taxon>
        <taxon>Bacteria division Kazan-3B-28</taxon>
    </lineage>
</organism>
<reference evidence="1 2" key="1">
    <citation type="journal article" date="2015" name="Nature">
        <title>rRNA introns, odd ribosomes, and small enigmatic genomes across a large radiation of phyla.</title>
        <authorList>
            <person name="Brown C.T."/>
            <person name="Hug L.A."/>
            <person name="Thomas B.C."/>
            <person name="Sharon I."/>
            <person name="Castelle C.J."/>
            <person name="Singh A."/>
            <person name="Wilkins M.J."/>
            <person name="Williams K.H."/>
            <person name="Banfield J.F."/>
        </authorList>
    </citation>
    <scope>NUCLEOTIDE SEQUENCE [LARGE SCALE GENOMIC DNA]</scope>
</reference>
<proteinExistence type="predicted"/>
<dbReference type="Proteomes" id="UP000034913">
    <property type="component" value="Unassembled WGS sequence"/>
</dbReference>
<evidence type="ECO:0000313" key="2">
    <source>
        <dbReference type="Proteomes" id="UP000034913"/>
    </source>
</evidence>
<protein>
    <submittedName>
        <fullName evidence="1">Uncharacterized protein</fullName>
    </submittedName>
</protein>
<dbReference type="AlphaFoldDB" id="A0A0G1X794"/>
<sequence>MPFALSLFVITVDRFTYDGGIVSPNVPAGEYFSWRTFVVMAGSKSEALAAISSELPPPTAAEARQLQESRRMNELRSDDGLYRIQVTANSSRYVAFQSGIWGCLEPTPREAVGVG</sequence>
<dbReference type="EMBL" id="LCRB01000002">
    <property type="protein sequence ID" value="KKW26685.1"/>
    <property type="molecule type" value="Genomic_DNA"/>
</dbReference>
<accession>A0A0G1X794</accession>
<gene>
    <name evidence="1" type="ORF">VF00_C0002G0010</name>
</gene>
<name>A0A0G1X794_UNCK3</name>
<comment type="caution">
    <text evidence="1">The sequence shown here is derived from an EMBL/GenBank/DDBJ whole genome shotgun (WGS) entry which is preliminary data.</text>
</comment>
<evidence type="ECO:0000313" key="1">
    <source>
        <dbReference type="EMBL" id="KKW26685.1"/>
    </source>
</evidence>